<dbReference type="InterPro" id="IPR006162">
    <property type="entry name" value="Ppantetheine_attach_site"/>
</dbReference>
<comment type="caution">
    <text evidence="9">The sequence shown here is derived from an EMBL/GenBank/DDBJ whole genome shotgun (WGS) entry which is preliminary data.</text>
</comment>
<evidence type="ECO:0000256" key="2">
    <source>
        <dbReference type="ARBA" id="ARBA00022516"/>
    </source>
</evidence>
<evidence type="ECO:0000256" key="4">
    <source>
        <dbReference type="ARBA" id="ARBA00022832"/>
    </source>
</evidence>
<dbReference type="GO" id="GO:0000035">
    <property type="term" value="F:acyl binding"/>
    <property type="evidence" value="ECO:0007669"/>
    <property type="project" value="TreeGrafter"/>
</dbReference>
<name>A0A2G3E3K8_9FIRM</name>
<reference evidence="9 10" key="1">
    <citation type="submission" date="2017-10" db="EMBL/GenBank/DDBJ databases">
        <title>Resolving the taxonomy of Roseburia spp., Eubacterium rectale and Agathobacter spp. through phylogenomic analysis.</title>
        <authorList>
            <person name="Sheridan P.O."/>
            <person name="Walker A.W."/>
            <person name="Duncan S.H."/>
            <person name="Scott K.P."/>
            <person name="Toole P.W.O."/>
            <person name="Luis P."/>
            <person name="Flint H.J."/>
        </authorList>
    </citation>
    <scope>NUCLEOTIDE SEQUENCE [LARGE SCALE GENOMIC DNA]</scope>
    <source>
        <strain evidence="9 10">JK623</strain>
    </source>
</reference>
<comment type="PTM">
    <text evidence="7">4'-phosphopantetheine is transferred from CoA to a specific serine of apo-ACP by AcpS. This modification is essential for activity because fatty acids are bound in thioester linkage to the sulfhydryl of the prosthetic group.</text>
</comment>
<protein>
    <recommendedName>
        <fullName evidence="7">Acyl carrier protein</fullName>
        <shortName evidence="7">ACP</shortName>
    </recommendedName>
</protein>
<dbReference type="Gene3D" id="1.10.1200.10">
    <property type="entry name" value="ACP-like"/>
    <property type="match status" value="1"/>
</dbReference>
<dbReference type="InterPro" id="IPR003231">
    <property type="entry name" value="ACP"/>
</dbReference>
<sequence length="76" mass="8465">MSFEKVKEIIVDTISCDEEKITFEAKLQDDLGIDSLDAMELSMALEENYSITIDEDALKGFVTVGNIVEYIDKAVA</sequence>
<dbReference type="InterPro" id="IPR009081">
    <property type="entry name" value="PP-bd_ACP"/>
</dbReference>
<accession>A0A2G3E3K8</accession>
<dbReference type="NCBIfam" id="NF002150">
    <property type="entry name" value="PRK00982.1-4"/>
    <property type="match status" value="1"/>
</dbReference>
<reference evidence="9 10" key="2">
    <citation type="submission" date="2017-10" db="EMBL/GenBank/DDBJ databases">
        <authorList>
            <person name="Banno H."/>
            <person name="Chua N.-H."/>
        </authorList>
    </citation>
    <scope>NUCLEOTIDE SEQUENCE [LARGE SCALE GENOMIC DNA]</scope>
    <source>
        <strain evidence="9 10">JK623</strain>
    </source>
</reference>
<dbReference type="PANTHER" id="PTHR20863:SF76">
    <property type="entry name" value="CARRIER DOMAIN-CONTAINING PROTEIN"/>
    <property type="match status" value="1"/>
</dbReference>
<keyword evidence="5 7" id="KW-0443">Lipid metabolism</keyword>
<gene>
    <name evidence="7" type="primary">acpP</name>
    <name evidence="9" type="ORF">CSX02_06625</name>
</gene>
<dbReference type="GO" id="GO:0000036">
    <property type="term" value="F:acyl carrier activity"/>
    <property type="evidence" value="ECO:0007669"/>
    <property type="project" value="UniProtKB-UniRule"/>
</dbReference>
<comment type="subcellular location">
    <subcellularLocation>
        <location evidence="7">Cytoplasm</location>
    </subcellularLocation>
</comment>
<evidence type="ECO:0000313" key="9">
    <source>
        <dbReference type="EMBL" id="PHU37673.1"/>
    </source>
</evidence>
<keyword evidence="3 7" id="KW-0597">Phosphoprotein</keyword>
<organism evidence="9 10">
    <name type="scientific">Agathobacter ruminis</name>
    <dbReference type="NCBI Taxonomy" id="1712665"/>
    <lineage>
        <taxon>Bacteria</taxon>
        <taxon>Bacillati</taxon>
        <taxon>Bacillota</taxon>
        <taxon>Clostridia</taxon>
        <taxon>Lachnospirales</taxon>
        <taxon>Lachnospiraceae</taxon>
        <taxon>Agathobacter</taxon>
    </lineage>
</organism>
<dbReference type="PROSITE" id="PS00012">
    <property type="entry name" value="PHOSPHOPANTETHEINE"/>
    <property type="match status" value="1"/>
</dbReference>
<dbReference type="UniPathway" id="UPA00094"/>
<feature type="modified residue" description="O-(pantetheine 4'-phosphoryl)serine" evidence="7">
    <location>
        <position position="35"/>
    </location>
</feature>
<dbReference type="PROSITE" id="PS50075">
    <property type="entry name" value="CARRIER"/>
    <property type="match status" value="1"/>
</dbReference>
<dbReference type="RefSeq" id="WP_031544367.1">
    <property type="nucleotide sequence ID" value="NZ_JANSWH010000019.1"/>
</dbReference>
<dbReference type="InterPro" id="IPR036736">
    <property type="entry name" value="ACP-like_sf"/>
</dbReference>
<proteinExistence type="inferred from homology"/>
<keyword evidence="6 7" id="KW-0275">Fatty acid biosynthesis</keyword>
<keyword evidence="1 7" id="KW-0596">Phosphopantetheine</keyword>
<evidence type="ECO:0000256" key="1">
    <source>
        <dbReference type="ARBA" id="ARBA00022450"/>
    </source>
</evidence>
<dbReference type="GO" id="GO:0016020">
    <property type="term" value="C:membrane"/>
    <property type="evidence" value="ECO:0007669"/>
    <property type="project" value="GOC"/>
</dbReference>
<dbReference type="AlphaFoldDB" id="A0A2G3E3K8"/>
<dbReference type="GO" id="GO:0009245">
    <property type="term" value="P:lipid A biosynthetic process"/>
    <property type="evidence" value="ECO:0007669"/>
    <property type="project" value="TreeGrafter"/>
</dbReference>
<evidence type="ECO:0000256" key="5">
    <source>
        <dbReference type="ARBA" id="ARBA00023098"/>
    </source>
</evidence>
<comment type="pathway">
    <text evidence="7">Lipid metabolism; fatty acid biosynthesis.</text>
</comment>
<evidence type="ECO:0000313" key="10">
    <source>
        <dbReference type="Proteomes" id="UP000224563"/>
    </source>
</evidence>
<dbReference type="Pfam" id="PF00550">
    <property type="entry name" value="PP-binding"/>
    <property type="match status" value="1"/>
</dbReference>
<dbReference type="Proteomes" id="UP000224563">
    <property type="component" value="Unassembled WGS sequence"/>
</dbReference>
<evidence type="ECO:0000256" key="3">
    <source>
        <dbReference type="ARBA" id="ARBA00022553"/>
    </source>
</evidence>
<comment type="similarity">
    <text evidence="7">Belongs to the acyl carrier protein (ACP) family.</text>
</comment>
<keyword evidence="7" id="KW-0963">Cytoplasm</keyword>
<evidence type="ECO:0000256" key="6">
    <source>
        <dbReference type="ARBA" id="ARBA00023160"/>
    </source>
</evidence>
<dbReference type="HAMAP" id="MF_01217">
    <property type="entry name" value="Acyl_carrier"/>
    <property type="match status" value="1"/>
</dbReference>
<keyword evidence="4 7" id="KW-0276">Fatty acid metabolism</keyword>
<dbReference type="SUPFAM" id="SSF47336">
    <property type="entry name" value="ACP-like"/>
    <property type="match status" value="1"/>
</dbReference>
<dbReference type="NCBIfam" id="NF002148">
    <property type="entry name" value="PRK00982.1-2"/>
    <property type="match status" value="1"/>
</dbReference>
<comment type="function">
    <text evidence="7">Carrier of the growing fatty acid chain in fatty acid biosynthesis.</text>
</comment>
<evidence type="ECO:0000256" key="7">
    <source>
        <dbReference type="HAMAP-Rule" id="MF_01217"/>
    </source>
</evidence>
<dbReference type="PANTHER" id="PTHR20863">
    <property type="entry name" value="ACYL CARRIER PROTEIN"/>
    <property type="match status" value="1"/>
</dbReference>
<dbReference type="GO" id="GO:0005829">
    <property type="term" value="C:cytosol"/>
    <property type="evidence" value="ECO:0007669"/>
    <property type="project" value="TreeGrafter"/>
</dbReference>
<evidence type="ECO:0000259" key="8">
    <source>
        <dbReference type="PROSITE" id="PS50075"/>
    </source>
</evidence>
<keyword evidence="10" id="KW-1185">Reference proteome</keyword>
<keyword evidence="2 7" id="KW-0444">Lipid biosynthesis</keyword>
<dbReference type="EMBL" id="PDYG01000032">
    <property type="protein sequence ID" value="PHU37673.1"/>
    <property type="molecule type" value="Genomic_DNA"/>
</dbReference>
<feature type="domain" description="Carrier" evidence="8">
    <location>
        <begin position="1"/>
        <end position="75"/>
    </location>
</feature>